<dbReference type="InterPro" id="IPR036249">
    <property type="entry name" value="Thioredoxin-like_sf"/>
</dbReference>
<dbReference type="GO" id="GO:0016034">
    <property type="term" value="F:maleylacetoacetate isomerase activity"/>
    <property type="evidence" value="ECO:0007669"/>
    <property type="project" value="TreeGrafter"/>
</dbReference>
<dbReference type="Proteomes" id="UP000019464">
    <property type="component" value="Unassembled WGS sequence"/>
</dbReference>
<dbReference type="PANTHER" id="PTHR42673:SF4">
    <property type="entry name" value="MALEYLACETOACETATE ISOMERASE"/>
    <property type="match status" value="1"/>
</dbReference>
<gene>
    <name evidence="2" type="ORF">D791_00829</name>
</gene>
<dbReference type="Gene3D" id="3.40.30.10">
    <property type="entry name" value="Glutaredoxin"/>
    <property type="match status" value="1"/>
</dbReference>
<keyword evidence="2" id="KW-0808">Transferase</keyword>
<reference evidence="2 3" key="2">
    <citation type="journal article" date="2015" name="Syst. Appl. Microbiol.">
        <title>Nitrincola nitratireducens sp. nov. isolated from a haloalkaline crater lake.</title>
        <authorList>
            <person name="Singh A."/>
            <person name="Vaidya B."/>
            <person name="Tanuku N.R."/>
            <person name="Pinnaka A.K."/>
        </authorList>
    </citation>
    <scope>NUCLEOTIDE SEQUENCE [LARGE SCALE GENOMIC DNA]</scope>
    <source>
        <strain evidence="2 3">AK23</strain>
    </source>
</reference>
<dbReference type="GO" id="GO:0004364">
    <property type="term" value="F:glutathione transferase activity"/>
    <property type="evidence" value="ECO:0007669"/>
    <property type="project" value="TreeGrafter"/>
</dbReference>
<evidence type="ECO:0000259" key="1">
    <source>
        <dbReference type="PROSITE" id="PS50404"/>
    </source>
</evidence>
<accession>W9UZS8</accession>
<name>W9UZS8_9GAMM</name>
<evidence type="ECO:0000313" key="3">
    <source>
        <dbReference type="Proteomes" id="UP000019464"/>
    </source>
</evidence>
<protein>
    <submittedName>
        <fullName evidence="2">Glutathione S-transferase</fullName>
    </submittedName>
</protein>
<dbReference type="CDD" id="cd03043">
    <property type="entry name" value="GST_N_1"/>
    <property type="match status" value="1"/>
</dbReference>
<dbReference type="GO" id="GO:0006559">
    <property type="term" value="P:L-phenylalanine catabolic process"/>
    <property type="evidence" value="ECO:0007669"/>
    <property type="project" value="TreeGrafter"/>
</dbReference>
<evidence type="ECO:0000313" key="2">
    <source>
        <dbReference type="EMBL" id="EXJ12584.1"/>
    </source>
</evidence>
<keyword evidence="3" id="KW-1185">Reference proteome</keyword>
<sequence length="113" mass="13073">MHLYIAYKNYSSWSLRPWLAMKVAGIPFEETLLPFAHGDSLKQFSEQQVLPAQVPVLIVDDLVIWDSLAILEYLAESYPECQLWPESRALRAWHVRPLLKCTVVLVRCAVSFR</sequence>
<reference evidence="3" key="1">
    <citation type="submission" date="2012-11" db="EMBL/GenBank/DDBJ databases">
        <authorList>
            <person name="Singh A."/>
            <person name="Pinnaka A.K."/>
            <person name="Vaidya B."/>
        </authorList>
    </citation>
    <scope>NUCLEOTIDE SEQUENCE [LARGE SCALE GENOMIC DNA]</scope>
    <source>
        <strain evidence="3">AK23</strain>
    </source>
</reference>
<dbReference type="PANTHER" id="PTHR42673">
    <property type="entry name" value="MALEYLACETOACETATE ISOMERASE"/>
    <property type="match status" value="1"/>
</dbReference>
<feature type="domain" description="GST N-terminal" evidence="1">
    <location>
        <begin position="1"/>
        <end position="82"/>
    </location>
</feature>
<dbReference type="STRING" id="1229521.D791_00829"/>
<comment type="caution">
    <text evidence="2">The sequence shown here is derived from an EMBL/GenBank/DDBJ whole genome shotgun (WGS) entry which is preliminary data.</text>
</comment>
<dbReference type="InterPro" id="IPR004045">
    <property type="entry name" value="Glutathione_S-Trfase_N"/>
</dbReference>
<dbReference type="EMBL" id="AONB01000002">
    <property type="protein sequence ID" value="EXJ12584.1"/>
    <property type="molecule type" value="Genomic_DNA"/>
</dbReference>
<dbReference type="SUPFAM" id="SSF52833">
    <property type="entry name" value="Thioredoxin-like"/>
    <property type="match status" value="1"/>
</dbReference>
<dbReference type="AlphaFoldDB" id="W9UZS8"/>
<proteinExistence type="predicted"/>
<dbReference type="Pfam" id="PF13409">
    <property type="entry name" value="GST_N_2"/>
    <property type="match status" value="1"/>
</dbReference>
<organism evidence="2 3">
    <name type="scientific">Nitrincola nitratireducens</name>
    <dbReference type="NCBI Taxonomy" id="1229521"/>
    <lineage>
        <taxon>Bacteria</taxon>
        <taxon>Pseudomonadati</taxon>
        <taxon>Pseudomonadota</taxon>
        <taxon>Gammaproteobacteria</taxon>
        <taxon>Oceanospirillales</taxon>
        <taxon>Oceanospirillaceae</taxon>
        <taxon>Nitrincola</taxon>
    </lineage>
</organism>
<dbReference type="GO" id="GO:0006749">
    <property type="term" value="P:glutathione metabolic process"/>
    <property type="evidence" value="ECO:0007669"/>
    <property type="project" value="TreeGrafter"/>
</dbReference>
<dbReference type="PROSITE" id="PS50404">
    <property type="entry name" value="GST_NTER"/>
    <property type="match status" value="1"/>
</dbReference>
<dbReference type="RefSeq" id="WP_237748506.1">
    <property type="nucleotide sequence ID" value="NZ_AONB01000002.1"/>
</dbReference>